<dbReference type="GO" id="GO:0016020">
    <property type="term" value="C:membrane"/>
    <property type="evidence" value="ECO:0007669"/>
    <property type="project" value="UniProtKB-SubCell"/>
</dbReference>
<feature type="domain" description="Partial AB-hydrolase lipase" evidence="9">
    <location>
        <begin position="98"/>
        <end position="152"/>
    </location>
</feature>
<keyword evidence="4" id="KW-0442">Lipid degradation</keyword>
<evidence type="ECO:0000256" key="8">
    <source>
        <dbReference type="SAM" id="Phobius"/>
    </source>
</evidence>
<accession>A0A1L0D057</accession>
<gene>
    <name evidence="10" type="ORF">HGUI_02695</name>
</gene>
<keyword evidence="6" id="KW-0443">Lipid metabolism</keyword>
<dbReference type="AlphaFoldDB" id="A0A1L0D057"/>
<dbReference type="GO" id="GO:0016042">
    <property type="term" value="P:lipid catabolic process"/>
    <property type="evidence" value="ECO:0007669"/>
    <property type="project" value="UniProtKB-KW"/>
</dbReference>
<evidence type="ECO:0000256" key="5">
    <source>
        <dbReference type="ARBA" id="ARBA00022989"/>
    </source>
</evidence>
<feature type="transmembrane region" description="Helical" evidence="8">
    <location>
        <begin position="13"/>
        <end position="38"/>
    </location>
</feature>
<evidence type="ECO:0000256" key="2">
    <source>
        <dbReference type="ARBA" id="ARBA00022692"/>
    </source>
</evidence>
<dbReference type="GO" id="GO:0016125">
    <property type="term" value="P:sterol metabolic process"/>
    <property type="evidence" value="ECO:0007669"/>
    <property type="project" value="EnsemblFungi"/>
</dbReference>
<keyword evidence="2 8" id="KW-0812">Transmembrane</keyword>
<reference evidence="11" key="1">
    <citation type="submission" date="2016-11" db="EMBL/GenBank/DDBJ databases">
        <authorList>
            <person name="Guldener U."/>
        </authorList>
    </citation>
    <scope>NUCLEOTIDE SEQUENCE [LARGE SCALE GENOMIC DNA]</scope>
</reference>
<dbReference type="SUPFAM" id="SSF53474">
    <property type="entry name" value="alpha/beta-Hydrolases"/>
    <property type="match status" value="1"/>
</dbReference>
<dbReference type="VEuPathDB" id="FungiDB:HGUI_02695"/>
<keyword evidence="5 8" id="KW-1133">Transmembrane helix</keyword>
<keyword evidence="7 8" id="KW-0472">Membrane</keyword>
<evidence type="ECO:0000313" key="10">
    <source>
        <dbReference type="EMBL" id="SGZ40495.1"/>
    </source>
</evidence>
<evidence type="ECO:0000256" key="6">
    <source>
        <dbReference type="ARBA" id="ARBA00023098"/>
    </source>
</evidence>
<dbReference type="OrthoDB" id="9974421at2759"/>
<evidence type="ECO:0000256" key="1">
    <source>
        <dbReference type="ARBA" id="ARBA00004167"/>
    </source>
</evidence>
<dbReference type="GO" id="GO:0005811">
    <property type="term" value="C:lipid droplet"/>
    <property type="evidence" value="ECO:0007669"/>
    <property type="project" value="EnsemblFungi"/>
</dbReference>
<dbReference type="Gene3D" id="3.40.50.1820">
    <property type="entry name" value="alpha/beta hydrolase"/>
    <property type="match status" value="1"/>
</dbReference>
<dbReference type="PANTHER" id="PTHR11005">
    <property type="entry name" value="LYSOSOMAL ACID LIPASE-RELATED"/>
    <property type="match status" value="1"/>
</dbReference>
<dbReference type="FunFam" id="3.40.50.1820:FF:000095">
    <property type="entry name" value="Triglyceride lipase-cholesterol esterase"/>
    <property type="match status" value="1"/>
</dbReference>
<dbReference type="InterPro" id="IPR006693">
    <property type="entry name" value="AB_hydrolase_lipase"/>
</dbReference>
<dbReference type="InterPro" id="IPR029058">
    <property type="entry name" value="AB_hydrolase_fold"/>
</dbReference>
<proteinExistence type="predicted"/>
<sequence>MIPIFNRLTLNEWVLIIFVYTEKILSFVISSMISIIPFTSFSKIYKKDTDVNQDKESSSINKRQDFKNYLLSNNTSTLSEKLYMCNSVRDMLLAIDPDISMETHIVKTQDDYLLQLHRIPYDKSLQRKGVEYKGPVYLQHGLLMCSNIWLCHSKDPINNNLPLYLNSLGYDVWMGNNRGNRYSNKHFYFERNSTKFWDFSLDEMAMYDIPDSLHYILNTLKNETKYNAFDDYIDEIMRKNQQISIIGFSQGSAQIFASLSLHPELNSKVNSFVALSPALTPPGLFNRFVDNIIKLQPKLLFLFFGKKMLLPTASTLWQKILPINMFNQAIKLSTLILFNWENKNINFSKTVAFKNLYSPTSVKCIVHWFQILKTQKFQMYVSSNDLNESDHSLFEAIPFPTKSNIKVPLLLVYGDKDSLVDIETLKYNLPEKSTFETPISDHEHLDIIWGDDVNRLVYVNVVKFLEFWKNNNAVSTVKMTTNLIQCAEHVGVDTIDESILEPIDMLSKSSEVGEDNMDKNAETEFDFREELFKY</sequence>
<evidence type="ECO:0000256" key="4">
    <source>
        <dbReference type="ARBA" id="ARBA00022963"/>
    </source>
</evidence>
<dbReference type="Proteomes" id="UP000183365">
    <property type="component" value="Unassembled WGS sequence"/>
</dbReference>
<evidence type="ECO:0000313" key="11">
    <source>
        <dbReference type="Proteomes" id="UP000183365"/>
    </source>
</evidence>
<keyword evidence="3" id="KW-0378">Hydrolase</keyword>
<dbReference type="EMBL" id="FQNF01000052">
    <property type="protein sequence ID" value="SGZ40495.1"/>
    <property type="molecule type" value="Genomic_DNA"/>
</dbReference>
<keyword evidence="11" id="KW-1185">Reference proteome</keyword>
<name>A0A1L0D057_9ASCO</name>
<evidence type="ECO:0000259" key="9">
    <source>
        <dbReference type="Pfam" id="PF04083"/>
    </source>
</evidence>
<evidence type="ECO:0000256" key="3">
    <source>
        <dbReference type="ARBA" id="ARBA00022801"/>
    </source>
</evidence>
<comment type="subcellular location">
    <subcellularLocation>
        <location evidence="1">Membrane</location>
        <topology evidence="1">Single-pass membrane protein</topology>
    </subcellularLocation>
</comment>
<dbReference type="GO" id="GO:0004771">
    <property type="term" value="F:sterol ester esterase activity"/>
    <property type="evidence" value="ECO:0007669"/>
    <property type="project" value="EnsemblFungi"/>
</dbReference>
<evidence type="ECO:0000256" key="7">
    <source>
        <dbReference type="ARBA" id="ARBA00023136"/>
    </source>
</evidence>
<protein>
    <submittedName>
        <fullName evidence="10">Related to Sterol esterase TGL1</fullName>
    </submittedName>
</protein>
<organism evidence="10 11">
    <name type="scientific">Hanseniaspora guilliermondii</name>
    <dbReference type="NCBI Taxonomy" id="56406"/>
    <lineage>
        <taxon>Eukaryota</taxon>
        <taxon>Fungi</taxon>
        <taxon>Dikarya</taxon>
        <taxon>Ascomycota</taxon>
        <taxon>Saccharomycotina</taxon>
        <taxon>Saccharomycetes</taxon>
        <taxon>Saccharomycodales</taxon>
        <taxon>Saccharomycodaceae</taxon>
        <taxon>Hanseniaspora</taxon>
    </lineage>
</organism>
<dbReference type="Pfam" id="PF04083">
    <property type="entry name" value="Abhydro_lipase"/>
    <property type="match status" value="1"/>
</dbReference>